<feature type="domain" description="NodB homology" evidence="6">
    <location>
        <begin position="37"/>
        <end position="262"/>
    </location>
</feature>
<comment type="function">
    <text evidence="1">Is involved in generating a small heat-stable compound (Nod), an acylated oligomer of N-acetylglucosamine, that stimulates mitosis in various plant protoplasts.</text>
</comment>
<dbReference type="GO" id="GO:0016810">
    <property type="term" value="F:hydrolase activity, acting on carbon-nitrogen (but not peptide) bonds"/>
    <property type="evidence" value="ECO:0007669"/>
    <property type="project" value="InterPro"/>
</dbReference>
<dbReference type="Gene3D" id="3.20.20.370">
    <property type="entry name" value="Glycoside hydrolase/deacetylase"/>
    <property type="match status" value="1"/>
</dbReference>
<dbReference type="EMBL" id="CP031598">
    <property type="protein sequence ID" value="QEW29405.1"/>
    <property type="molecule type" value="Genomic_DNA"/>
</dbReference>
<dbReference type="CDD" id="cd10967">
    <property type="entry name" value="CE4_GLA_like_6s"/>
    <property type="match status" value="1"/>
</dbReference>
<evidence type="ECO:0000313" key="7">
    <source>
        <dbReference type="EMBL" id="QEW29405.1"/>
    </source>
</evidence>
<dbReference type="GO" id="GO:0005975">
    <property type="term" value="P:carbohydrate metabolic process"/>
    <property type="evidence" value="ECO:0007669"/>
    <property type="project" value="InterPro"/>
</dbReference>
<keyword evidence="4" id="KW-0732">Signal</keyword>
<proteinExistence type="inferred from homology"/>
<dbReference type="PROSITE" id="PS51677">
    <property type="entry name" value="NODB"/>
    <property type="match status" value="1"/>
</dbReference>
<evidence type="ECO:0000256" key="3">
    <source>
        <dbReference type="ARBA" id="ARBA00020071"/>
    </source>
</evidence>
<evidence type="ECO:0000256" key="5">
    <source>
        <dbReference type="ARBA" id="ARBA00032976"/>
    </source>
</evidence>
<dbReference type="InterPro" id="IPR002509">
    <property type="entry name" value="NODB_dom"/>
</dbReference>
<evidence type="ECO:0000256" key="1">
    <source>
        <dbReference type="ARBA" id="ARBA00003236"/>
    </source>
</evidence>
<evidence type="ECO:0000313" key="8">
    <source>
        <dbReference type="Proteomes" id="UP000325785"/>
    </source>
</evidence>
<dbReference type="AlphaFoldDB" id="A0A5P3AM50"/>
<evidence type="ECO:0000259" key="6">
    <source>
        <dbReference type="PROSITE" id="PS51677"/>
    </source>
</evidence>
<organism evidence="7 8">
    <name type="scientific">Roseovarius indicus</name>
    <dbReference type="NCBI Taxonomy" id="540747"/>
    <lineage>
        <taxon>Bacteria</taxon>
        <taxon>Pseudomonadati</taxon>
        <taxon>Pseudomonadota</taxon>
        <taxon>Alphaproteobacteria</taxon>
        <taxon>Rhodobacterales</taxon>
        <taxon>Roseobacteraceae</taxon>
        <taxon>Roseovarius</taxon>
    </lineage>
</organism>
<dbReference type="Proteomes" id="UP000325785">
    <property type="component" value="Chromosome"/>
</dbReference>
<evidence type="ECO:0000256" key="2">
    <source>
        <dbReference type="ARBA" id="ARBA00010973"/>
    </source>
</evidence>
<dbReference type="InterPro" id="IPR051398">
    <property type="entry name" value="Polysacch_Deacetylase"/>
</dbReference>
<dbReference type="PANTHER" id="PTHR34216:SF11">
    <property type="entry name" value="CHITOOLIGOSACCHARIDE DEACETYLASE"/>
    <property type="match status" value="1"/>
</dbReference>
<reference evidence="7 8" key="1">
    <citation type="submission" date="2018-08" db="EMBL/GenBank/DDBJ databases">
        <title>Genetic Globetrotter - A new plasmid hitch-hiking vast phylogenetic and geographic distances.</title>
        <authorList>
            <person name="Vollmers J."/>
            <person name="Petersen J."/>
        </authorList>
    </citation>
    <scope>NUCLEOTIDE SEQUENCE [LARGE SCALE GENOMIC DNA]</scope>
    <source>
        <strain evidence="7 8">DSM 26383</strain>
    </source>
</reference>
<dbReference type="KEGG" id="rid:RIdsm_05249"/>
<dbReference type="OrthoDB" id="2795102at2"/>
<dbReference type="InterPro" id="IPR011330">
    <property type="entry name" value="Glyco_hydro/deAcase_b/a-brl"/>
</dbReference>
<accession>A0A5P3AM50</accession>
<comment type="similarity">
    <text evidence="2">Belongs to the polysaccharide deacetylase family.</text>
</comment>
<dbReference type="SUPFAM" id="SSF88713">
    <property type="entry name" value="Glycoside hydrolase/deacetylase"/>
    <property type="match status" value="1"/>
</dbReference>
<name>A0A5P3AM50_9RHOB</name>
<dbReference type="Pfam" id="PF01522">
    <property type="entry name" value="Polysacc_deac_1"/>
    <property type="match status" value="1"/>
</dbReference>
<dbReference type="RefSeq" id="WP_082647223.1">
    <property type="nucleotide sequence ID" value="NZ_CP031598.1"/>
</dbReference>
<gene>
    <name evidence="7" type="ORF">RIdsm_05249</name>
</gene>
<dbReference type="PANTHER" id="PTHR34216">
    <property type="match status" value="1"/>
</dbReference>
<evidence type="ECO:0000256" key="4">
    <source>
        <dbReference type="ARBA" id="ARBA00022729"/>
    </source>
</evidence>
<protein>
    <recommendedName>
        <fullName evidence="3">Chitooligosaccharide deacetylase</fullName>
    </recommendedName>
    <alternativeName>
        <fullName evidence="5">Nodulation protein B</fullName>
    </alternativeName>
</protein>
<sequence length="262" mass="27539">MPDTDVYQPSRGLLQRVARRWAAGRAVAPLGLETRGFVLSVCFDDAPVSAVTQGAEIVGDARATYYIATGLLGGDGVSGRVADAADIRRLAEAGHEVALHGHGHEDMSRMSAADVLKDIARNREELSQIIGKEPAGHFAYPFGATSLAIKKTLADKVLTARGVLPGINGKQSDRVQLAAFDLRPDAARIARAEAAMGRAAKAGGWVILFTHDVAAEPSDYGVTPEVLAGLLGRARALGAEILPVGAAWERMLTERAGVRTGV</sequence>